<dbReference type="InterPro" id="IPR013752">
    <property type="entry name" value="KPA_reductase"/>
</dbReference>
<dbReference type="Pfam" id="PF08546">
    <property type="entry name" value="ApbA_C"/>
    <property type="match status" value="1"/>
</dbReference>
<dbReference type="InterPro" id="IPR008927">
    <property type="entry name" value="6-PGluconate_DH-like_C_sf"/>
</dbReference>
<evidence type="ECO:0000256" key="1">
    <source>
        <dbReference type="ARBA" id="ARBA00007870"/>
    </source>
</evidence>
<evidence type="ECO:0000259" key="7">
    <source>
        <dbReference type="Pfam" id="PF02558"/>
    </source>
</evidence>
<evidence type="ECO:0000256" key="5">
    <source>
        <dbReference type="ARBA" id="ARBA00032024"/>
    </source>
</evidence>
<dbReference type="InterPro" id="IPR013328">
    <property type="entry name" value="6PGD_dom2"/>
</dbReference>
<dbReference type="RefSeq" id="XP_016265787.1">
    <property type="nucleotide sequence ID" value="XM_016404782.1"/>
</dbReference>
<dbReference type="OrthoDB" id="73846at2759"/>
<dbReference type="GO" id="GO:0005739">
    <property type="term" value="C:mitochondrion"/>
    <property type="evidence" value="ECO:0007669"/>
    <property type="project" value="TreeGrafter"/>
</dbReference>
<feature type="region of interest" description="Disordered" evidence="6">
    <location>
        <begin position="449"/>
        <end position="492"/>
    </location>
</feature>
<dbReference type="GO" id="GO:0008677">
    <property type="term" value="F:2-dehydropantoate 2-reductase activity"/>
    <property type="evidence" value="ECO:0007669"/>
    <property type="project" value="UniProtKB-EC"/>
</dbReference>
<protein>
    <recommendedName>
        <fullName evidence="2">2-dehydropantoate 2-reductase</fullName>
        <ecNumber evidence="2">1.1.1.169</ecNumber>
    </recommendedName>
    <alternativeName>
        <fullName evidence="5">Ketopantoate reductase</fullName>
    </alternativeName>
</protein>
<dbReference type="STRING" id="215243.A0A0D2B0H1"/>
<dbReference type="SUPFAM" id="SSF51735">
    <property type="entry name" value="NAD(P)-binding Rossmann-fold domains"/>
    <property type="match status" value="1"/>
</dbReference>
<dbReference type="GeneID" id="27356026"/>
<feature type="compositionally biased region" description="Polar residues" evidence="6">
    <location>
        <begin position="477"/>
        <end position="486"/>
    </location>
</feature>
<dbReference type="InterPro" id="IPR013332">
    <property type="entry name" value="KPR_N"/>
</dbReference>
<dbReference type="Gene3D" id="3.40.50.720">
    <property type="entry name" value="NAD(P)-binding Rossmann-like Domain"/>
    <property type="match status" value="1"/>
</dbReference>
<evidence type="ECO:0000256" key="4">
    <source>
        <dbReference type="ARBA" id="ARBA00023002"/>
    </source>
</evidence>
<organism evidence="9 10">
    <name type="scientific">Exophiala oligosperma</name>
    <dbReference type="NCBI Taxonomy" id="215243"/>
    <lineage>
        <taxon>Eukaryota</taxon>
        <taxon>Fungi</taxon>
        <taxon>Dikarya</taxon>
        <taxon>Ascomycota</taxon>
        <taxon>Pezizomycotina</taxon>
        <taxon>Eurotiomycetes</taxon>
        <taxon>Chaetothyriomycetidae</taxon>
        <taxon>Chaetothyriales</taxon>
        <taxon>Herpotrichiellaceae</taxon>
        <taxon>Exophiala</taxon>
    </lineage>
</organism>
<evidence type="ECO:0000313" key="9">
    <source>
        <dbReference type="EMBL" id="KIW45571.1"/>
    </source>
</evidence>
<feature type="region of interest" description="Disordered" evidence="6">
    <location>
        <begin position="1"/>
        <end position="41"/>
    </location>
</feature>
<comment type="similarity">
    <text evidence="1">Belongs to the ketopantoate reductase family.</text>
</comment>
<dbReference type="AlphaFoldDB" id="A0A0D2B0H1"/>
<evidence type="ECO:0000259" key="8">
    <source>
        <dbReference type="Pfam" id="PF08546"/>
    </source>
</evidence>
<dbReference type="EC" id="1.1.1.169" evidence="2"/>
<evidence type="ECO:0000256" key="2">
    <source>
        <dbReference type="ARBA" id="ARBA00013014"/>
    </source>
</evidence>
<dbReference type="InterPro" id="IPR050838">
    <property type="entry name" value="Ketopantoate_reductase"/>
</dbReference>
<keyword evidence="3" id="KW-0521">NADP</keyword>
<dbReference type="SUPFAM" id="SSF48179">
    <property type="entry name" value="6-phosphogluconate dehydrogenase C-terminal domain-like"/>
    <property type="match status" value="1"/>
</dbReference>
<accession>A0A0D2B0H1</accession>
<dbReference type="HOGENOM" id="CLU_031468_10_3_1"/>
<dbReference type="NCBIfam" id="TIGR00745">
    <property type="entry name" value="apbA_panE"/>
    <property type="match status" value="1"/>
</dbReference>
<evidence type="ECO:0000313" key="10">
    <source>
        <dbReference type="Proteomes" id="UP000053342"/>
    </source>
</evidence>
<evidence type="ECO:0000256" key="6">
    <source>
        <dbReference type="SAM" id="MobiDB-lite"/>
    </source>
</evidence>
<feature type="compositionally biased region" description="Polar residues" evidence="6">
    <location>
        <begin position="1"/>
        <end position="25"/>
    </location>
</feature>
<reference evidence="9 10" key="1">
    <citation type="submission" date="2015-01" db="EMBL/GenBank/DDBJ databases">
        <title>The Genome Sequence of Exophiala oligosperma CBS72588.</title>
        <authorList>
            <consortium name="The Broad Institute Genomics Platform"/>
            <person name="Cuomo C."/>
            <person name="de Hoog S."/>
            <person name="Gorbushina A."/>
            <person name="Stielow B."/>
            <person name="Teixiera M."/>
            <person name="Abouelleil A."/>
            <person name="Chapman S.B."/>
            <person name="Priest M."/>
            <person name="Young S.K."/>
            <person name="Wortman J."/>
            <person name="Nusbaum C."/>
            <person name="Birren B."/>
        </authorList>
    </citation>
    <scope>NUCLEOTIDE SEQUENCE [LARGE SCALE GENOMIC DNA]</scope>
    <source>
        <strain evidence="9 10">CBS 72588</strain>
    </source>
</reference>
<feature type="domain" description="Ketopantoate reductase C-terminal" evidence="8">
    <location>
        <begin position="309"/>
        <end position="441"/>
    </location>
</feature>
<dbReference type="InterPro" id="IPR036291">
    <property type="entry name" value="NAD(P)-bd_dom_sf"/>
</dbReference>
<keyword evidence="4" id="KW-0560">Oxidoreductase</keyword>
<sequence>MAQSPSWWSPSPTDEHASASQQASFESKPLDEDVLSEPEEEKLMTRRVHILGLGSIGTLVAHSLRCLPNPPPITLMMHKQEQYAEFRKVGRNIALIDQKNNINDEQIGYDVEVYEGHDPETGPRWRFMPDFETKPGKGPTPPVTNPLETEESLPNGKIFIYCLIVAVKGHATVAALRSVQDRVDSRTTICFMQNGLGQIDELNREVFTDPATRPTYILGIVSHGVYMADPCAVVHAGYGTIALGVSRDKDRHPLPPRTLTRNISDLTDDERTKFYPSDKDLFSSVSSRYLLRTLTRSTVLACAVFPYLDLLQLQLEKLAANAVLNPLTALLDVPNGALLESNELSVVQRLLLAEVSLVIRGLPELEGIPNVKMRFSARRLEQLAMAVTRRTAQNSSSMREDLRHGKKPEIDYINGYIFKRGEEQGIKCALNFMLMQLIKGKDGLQKRDYSMPHGLPYGTRQIESQVNPNRPGVVTLSDKSSPNPLRTTAKPR</sequence>
<evidence type="ECO:0000256" key="3">
    <source>
        <dbReference type="ARBA" id="ARBA00022857"/>
    </source>
</evidence>
<dbReference type="EMBL" id="KN847334">
    <property type="protein sequence ID" value="KIW45571.1"/>
    <property type="molecule type" value="Genomic_DNA"/>
</dbReference>
<name>A0A0D2B0H1_9EURO</name>
<dbReference type="GO" id="GO:0050661">
    <property type="term" value="F:NADP binding"/>
    <property type="evidence" value="ECO:0007669"/>
    <property type="project" value="TreeGrafter"/>
</dbReference>
<keyword evidence="10" id="KW-1185">Reference proteome</keyword>
<dbReference type="VEuPathDB" id="FungiDB:PV06_03952"/>
<gene>
    <name evidence="9" type="ORF">PV06_03952</name>
</gene>
<dbReference type="GO" id="GO:0015940">
    <property type="term" value="P:pantothenate biosynthetic process"/>
    <property type="evidence" value="ECO:0007669"/>
    <property type="project" value="InterPro"/>
</dbReference>
<dbReference type="PANTHER" id="PTHR43765:SF2">
    <property type="entry name" value="2-DEHYDROPANTOATE 2-REDUCTASE"/>
    <property type="match status" value="1"/>
</dbReference>
<feature type="domain" description="Ketopantoate reductase N-terminal" evidence="7">
    <location>
        <begin position="162"/>
        <end position="245"/>
    </location>
</feature>
<dbReference type="InterPro" id="IPR003710">
    <property type="entry name" value="ApbA"/>
</dbReference>
<dbReference type="Pfam" id="PF02558">
    <property type="entry name" value="ApbA"/>
    <property type="match status" value="1"/>
</dbReference>
<dbReference type="Proteomes" id="UP000053342">
    <property type="component" value="Unassembled WGS sequence"/>
</dbReference>
<proteinExistence type="inferred from homology"/>
<dbReference type="PANTHER" id="PTHR43765">
    <property type="entry name" value="2-DEHYDROPANTOATE 2-REDUCTASE-RELATED"/>
    <property type="match status" value="1"/>
</dbReference>
<dbReference type="Gene3D" id="1.10.1040.10">
    <property type="entry name" value="N-(1-d-carboxylethyl)-l-norvaline Dehydrogenase, domain 2"/>
    <property type="match status" value="1"/>
</dbReference>